<name>A0A200QKU7_MACCD</name>
<sequence>MEETRKHLQFLFINEEASSNNINYDPLHFSHSSLSETSRPHPPTTTTKPPLLELLTQLPVYTPPASMPPPPPPPLPPNPIRNTTGLSRSRNNTEEMGATIQPPFPWATDRRAKIDSLESLLSKGIRTITGEVQCKKCEHRCTLEFDLESKFRYIGSLIRTKKETFRERAPAEWMNPTLPTCPSCNQPSCLKPIIPSDKTSINWLFLLLGQMLGCCTLEQLKFFCQHNLIHRTGAKNRLLYYTYLALCKQLDHKGPFDR</sequence>
<evidence type="ECO:0000256" key="1">
    <source>
        <dbReference type="SAM" id="MobiDB-lite"/>
    </source>
</evidence>
<evidence type="ECO:0000313" key="4">
    <source>
        <dbReference type="Proteomes" id="UP000195402"/>
    </source>
</evidence>
<dbReference type="EMBL" id="MVGT01001732">
    <property type="protein sequence ID" value="OVA11148.1"/>
    <property type="molecule type" value="Genomic_DNA"/>
</dbReference>
<comment type="caution">
    <text evidence="3">The sequence shown here is derived from an EMBL/GenBank/DDBJ whole genome shotgun (WGS) entry which is preliminary data.</text>
</comment>
<dbReference type="InParanoid" id="A0A200QKU7"/>
<dbReference type="Pfam" id="PF23324">
    <property type="entry name" value="DUF7086"/>
    <property type="match status" value="1"/>
</dbReference>
<dbReference type="PANTHER" id="PTHR34272:SF1">
    <property type="entry name" value="EXPRESSED PROTEIN"/>
    <property type="match status" value="1"/>
</dbReference>
<gene>
    <name evidence="3" type="ORF">BVC80_1741g152</name>
</gene>
<dbReference type="OMA" id="LPNCETC"/>
<dbReference type="Proteomes" id="UP000195402">
    <property type="component" value="Unassembled WGS sequence"/>
</dbReference>
<accession>A0A200QKU7</accession>
<dbReference type="STRING" id="56857.A0A200QKU7"/>
<dbReference type="OrthoDB" id="1900495at2759"/>
<feature type="compositionally biased region" description="Pro residues" evidence="1">
    <location>
        <begin position="61"/>
        <end position="79"/>
    </location>
</feature>
<evidence type="ECO:0000313" key="3">
    <source>
        <dbReference type="EMBL" id="OVA11148.1"/>
    </source>
</evidence>
<feature type="compositionally biased region" description="Polar residues" evidence="1">
    <location>
        <begin position="80"/>
        <end position="90"/>
    </location>
</feature>
<reference evidence="3 4" key="1">
    <citation type="journal article" date="2017" name="Mol. Plant">
        <title>The Genome of Medicinal Plant Macleaya cordata Provides New Insights into Benzylisoquinoline Alkaloids Metabolism.</title>
        <authorList>
            <person name="Liu X."/>
            <person name="Liu Y."/>
            <person name="Huang P."/>
            <person name="Ma Y."/>
            <person name="Qing Z."/>
            <person name="Tang Q."/>
            <person name="Cao H."/>
            <person name="Cheng P."/>
            <person name="Zheng Y."/>
            <person name="Yuan Z."/>
            <person name="Zhou Y."/>
            <person name="Liu J."/>
            <person name="Tang Z."/>
            <person name="Zhuo Y."/>
            <person name="Zhang Y."/>
            <person name="Yu L."/>
            <person name="Huang J."/>
            <person name="Yang P."/>
            <person name="Peng Q."/>
            <person name="Zhang J."/>
            <person name="Jiang W."/>
            <person name="Zhang Z."/>
            <person name="Lin K."/>
            <person name="Ro D.K."/>
            <person name="Chen X."/>
            <person name="Xiong X."/>
            <person name="Shang Y."/>
            <person name="Huang S."/>
            <person name="Zeng J."/>
        </authorList>
    </citation>
    <scope>NUCLEOTIDE SEQUENCE [LARGE SCALE GENOMIC DNA]</scope>
    <source>
        <strain evidence="4">cv. BLH2017</strain>
        <tissue evidence="3">Root</tissue>
    </source>
</reference>
<keyword evidence="4" id="KW-1185">Reference proteome</keyword>
<evidence type="ECO:0000259" key="2">
    <source>
        <dbReference type="Pfam" id="PF23324"/>
    </source>
</evidence>
<feature type="region of interest" description="Disordered" evidence="1">
    <location>
        <begin position="60"/>
        <end position="107"/>
    </location>
</feature>
<feature type="domain" description="DUF7086" evidence="2">
    <location>
        <begin position="117"/>
        <end position="250"/>
    </location>
</feature>
<organism evidence="3 4">
    <name type="scientific">Macleaya cordata</name>
    <name type="common">Five-seeded plume-poppy</name>
    <name type="synonym">Bocconia cordata</name>
    <dbReference type="NCBI Taxonomy" id="56857"/>
    <lineage>
        <taxon>Eukaryota</taxon>
        <taxon>Viridiplantae</taxon>
        <taxon>Streptophyta</taxon>
        <taxon>Embryophyta</taxon>
        <taxon>Tracheophyta</taxon>
        <taxon>Spermatophyta</taxon>
        <taxon>Magnoliopsida</taxon>
        <taxon>Ranunculales</taxon>
        <taxon>Papaveraceae</taxon>
        <taxon>Papaveroideae</taxon>
        <taxon>Macleaya</taxon>
    </lineage>
</organism>
<protein>
    <recommendedName>
        <fullName evidence="2">DUF7086 domain-containing protein</fullName>
    </recommendedName>
</protein>
<dbReference type="PANTHER" id="PTHR34272">
    <property type="entry name" value="EXPRESSED PROTEIN"/>
    <property type="match status" value="1"/>
</dbReference>
<dbReference type="AlphaFoldDB" id="A0A200QKU7"/>
<dbReference type="InterPro" id="IPR055513">
    <property type="entry name" value="DUF7086"/>
</dbReference>
<proteinExistence type="predicted"/>